<dbReference type="AlphaFoldDB" id="A0A3D9ZXE5"/>
<evidence type="ECO:0000313" key="1">
    <source>
        <dbReference type="EMBL" id="REG01867.1"/>
    </source>
</evidence>
<sequence>MNLDEGVEFARLLAESHHEGRWQALATGQANAYAIVGSSAICVLAPRWGSQPDPFLSLVCGLATAVQVTPKAHELVNGLNKEAYFGTCHIEADDRGRGSILARLLIPLEPITWDNPPSTRWAATMVNTVVAAAERASPSIVSQLGGQHFAPNAINALWSMS</sequence>
<accession>A0A3D9ZXE5</accession>
<keyword evidence="2" id="KW-1185">Reference proteome</keyword>
<comment type="caution">
    <text evidence="1">The sequence shown here is derived from an EMBL/GenBank/DDBJ whole genome shotgun (WGS) entry which is preliminary data.</text>
</comment>
<dbReference type="EMBL" id="QUMQ01000001">
    <property type="protein sequence ID" value="REG01867.1"/>
    <property type="molecule type" value="Genomic_DNA"/>
</dbReference>
<proteinExistence type="predicted"/>
<reference evidence="1 2" key="1">
    <citation type="submission" date="2018-08" db="EMBL/GenBank/DDBJ databases">
        <title>Sequencing the genomes of 1000 actinobacteria strains.</title>
        <authorList>
            <person name="Klenk H.-P."/>
        </authorList>
    </citation>
    <scope>NUCLEOTIDE SEQUENCE [LARGE SCALE GENOMIC DNA]</scope>
    <source>
        <strain evidence="1 2">DSM 44099</strain>
    </source>
</reference>
<protein>
    <recommendedName>
        <fullName evidence="3">Sensory transduction regulator</fullName>
    </recommendedName>
</protein>
<name>A0A3D9ZXE5_9ACTN</name>
<organism evidence="1 2">
    <name type="scientific">Asanoa ferruginea</name>
    <dbReference type="NCBI Taxonomy" id="53367"/>
    <lineage>
        <taxon>Bacteria</taxon>
        <taxon>Bacillati</taxon>
        <taxon>Actinomycetota</taxon>
        <taxon>Actinomycetes</taxon>
        <taxon>Micromonosporales</taxon>
        <taxon>Micromonosporaceae</taxon>
        <taxon>Asanoa</taxon>
    </lineage>
</organism>
<dbReference type="OrthoDB" id="9838767at2"/>
<evidence type="ECO:0000313" key="2">
    <source>
        <dbReference type="Proteomes" id="UP000256913"/>
    </source>
</evidence>
<dbReference type="Proteomes" id="UP000256913">
    <property type="component" value="Unassembled WGS sequence"/>
</dbReference>
<gene>
    <name evidence="1" type="ORF">DFJ67_7956</name>
</gene>
<evidence type="ECO:0008006" key="3">
    <source>
        <dbReference type="Google" id="ProtNLM"/>
    </source>
</evidence>
<dbReference type="RefSeq" id="WP_116074416.1">
    <property type="nucleotide sequence ID" value="NZ_BONB01000032.1"/>
</dbReference>